<dbReference type="SUPFAM" id="SSF100950">
    <property type="entry name" value="NagB/RpiA/CoA transferase-like"/>
    <property type="match status" value="1"/>
</dbReference>
<evidence type="ECO:0000313" key="3">
    <source>
        <dbReference type="Proteomes" id="UP001174909"/>
    </source>
</evidence>
<comment type="caution">
    <text evidence="2">The sequence shown here is derived from an EMBL/GenBank/DDBJ whole genome shotgun (WGS) entry which is preliminary data.</text>
</comment>
<evidence type="ECO:0000259" key="1">
    <source>
        <dbReference type="Pfam" id="PF02589"/>
    </source>
</evidence>
<dbReference type="Gene3D" id="3.40.50.10420">
    <property type="entry name" value="NagB/RpiA/CoA transferase-like"/>
    <property type="match status" value="1"/>
</dbReference>
<name>A0AA35RK99_GEOBA</name>
<accession>A0AA35RK99</accession>
<organism evidence="2 3">
    <name type="scientific">Geodia barretti</name>
    <name type="common">Barrett's horny sponge</name>
    <dbReference type="NCBI Taxonomy" id="519541"/>
    <lineage>
        <taxon>Eukaryota</taxon>
        <taxon>Metazoa</taxon>
        <taxon>Porifera</taxon>
        <taxon>Demospongiae</taxon>
        <taxon>Heteroscleromorpha</taxon>
        <taxon>Tetractinellida</taxon>
        <taxon>Astrophorina</taxon>
        <taxon>Geodiidae</taxon>
        <taxon>Geodia</taxon>
    </lineage>
</organism>
<sequence>MSSREAFLSRVRQALRTGKQPHHAEAAPAENGEVVSLVTEGEDLAARLQRELEGVGGSVARVKHVAEAAQYVTRLAKEKGAKVVVRWQSDLLDTLEIDDALQAGGANVHTASPGSETEADDRRQEMRDLLAHADIGLSGVDAVIAETGTLMLTAQPGQMRGVSLLPPVHVAVARTDQIVATFADALRNVRQTGGDVQQNLTSCISFVTGPSRTGDIELKLTVGVHGPGELHLVLLDEPGN</sequence>
<evidence type="ECO:0000313" key="2">
    <source>
        <dbReference type="EMBL" id="CAI8013064.1"/>
    </source>
</evidence>
<dbReference type="AlphaFoldDB" id="A0AA35RK99"/>
<dbReference type="PANTHER" id="PTHR43682:SF1">
    <property type="entry name" value="LACTATE UTILIZATION PROTEIN C"/>
    <property type="match status" value="1"/>
</dbReference>
<dbReference type="EMBL" id="CASHTH010001236">
    <property type="protein sequence ID" value="CAI8013064.1"/>
    <property type="molecule type" value="Genomic_DNA"/>
</dbReference>
<dbReference type="Pfam" id="PF02589">
    <property type="entry name" value="LUD_dom"/>
    <property type="match status" value="1"/>
</dbReference>
<dbReference type="Proteomes" id="UP001174909">
    <property type="component" value="Unassembled WGS sequence"/>
</dbReference>
<dbReference type="InterPro" id="IPR037171">
    <property type="entry name" value="NagB/RpiA_transferase-like"/>
</dbReference>
<reference evidence="2" key="1">
    <citation type="submission" date="2023-03" db="EMBL/GenBank/DDBJ databases">
        <authorList>
            <person name="Steffen K."/>
            <person name="Cardenas P."/>
        </authorList>
    </citation>
    <scope>NUCLEOTIDE SEQUENCE</scope>
</reference>
<dbReference type="InterPro" id="IPR024185">
    <property type="entry name" value="FTHF_cligase-like_sf"/>
</dbReference>
<protein>
    <submittedName>
        <fullName evidence="2">Lactate utilization protein C</fullName>
    </submittedName>
</protein>
<keyword evidence="3" id="KW-1185">Reference proteome</keyword>
<dbReference type="InterPro" id="IPR003741">
    <property type="entry name" value="LUD_dom"/>
</dbReference>
<dbReference type="PANTHER" id="PTHR43682">
    <property type="entry name" value="LACTATE UTILIZATION PROTEIN C"/>
    <property type="match status" value="1"/>
</dbReference>
<gene>
    <name evidence="2" type="ORF">GBAR_LOCUS8334</name>
</gene>
<proteinExistence type="predicted"/>
<feature type="domain" description="LUD" evidence="1">
    <location>
        <begin position="47"/>
        <end position="235"/>
    </location>
</feature>